<organism evidence="1 2">
    <name type="scientific">Paraphaeosphaeria minitans</name>
    <dbReference type="NCBI Taxonomy" id="565426"/>
    <lineage>
        <taxon>Eukaryota</taxon>
        <taxon>Fungi</taxon>
        <taxon>Dikarya</taxon>
        <taxon>Ascomycota</taxon>
        <taxon>Pezizomycotina</taxon>
        <taxon>Dothideomycetes</taxon>
        <taxon>Pleosporomycetidae</taxon>
        <taxon>Pleosporales</taxon>
        <taxon>Massarineae</taxon>
        <taxon>Didymosphaeriaceae</taxon>
        <taxon>Paraphaeosphaeria</taxon>
    </lineage>
</organism>
<reference evidence="1" key="1">
    <citation type="journal article" date="2020" name="Mol. Plant Microbe Interact.">
        <title>Genome Sequence of the Biocontrol Agent Coniothyrium minitans strain Conio (IMI 134523).</title>
        <authorList>
            <person name="Patel D."/>
            <person name="Shittu T.A."/>
            <person name="Baroncelli R."/>
            <person name="Muthumeenakshi S."/>
            <person name="Osborne T.H."/>
            <person name="Janganan T.K."/>
            <person name="Sreenivasaprasad S."/>
        </authorList>
    </citation>
    <scope>NUCLEOTIDE SEQUENCE</scope>
    <source>
        <strain evidence="1">Conio</strain>
    </source>
</reference>
<dbReference type="AlphaFoldDB" id="A0A9P6GQX4"/>
<gene>
    <name evidence="1" type="ORF">PMIN01_03887</name>
</gene>
<evidence type="ECO:0000313" key="2">
    <source>
        <dbReference type="Proteomes" id="UP000756921"/>
    </source>
</evidence>
<protein>
    <submittedName>
        <fullName evidence="1">Uncharacterized protein</fullName>
    </submittedName>
</protein>
<accession>A0A9P6GQX4</accession>
<proteinExistence type="predicted"/>
<dbReference type="OrthoDB" id="10580363at2759"/>
<name>A0A9P6GQX4_9PLEO</name>
<dbReference type="Proteomes" id="UP000756921">
    <property type="component" value="Unassembled WGS sequence"/>
</dbReference>
<evidence type="ECO:0000313" key="1">
    <source>
        <dbReference type="EMBL" id="KAF9738604.1"/>
    </source>
</evidence>
<keyword evidence="2" id="KW-1185">Reference proteome</keyword>
<sequence>MPKIPTLPRRTVGSGNPPPPHWHAHFTFLVGPCRTQFQVRQSLILRCAGSTFHEHCAILAEQCLAKRINFSRASKPVFAVFLRILEGTSPPTTLHGWMSEARQPNTTGRDWEAVEMYPETNGDALEQKSMGEYALELYNFVKENNIRSLSRQIRQYALAAVYPKGVESIPAIACAMETLARESTSTRSDKLIRALVRACKKTWLAIPADVKTQLPSRFLQMVLRKLINTKSVVLVGNPRHMTGSVRMYSDPGHGLPSTSAEMRAYLARQQNCIQRDWETNDDLVKLCDWFKERKAWEWRMDAELDAMEGALLEQGNARLYMADNGEVETEETVVPRWGAGVQGEGPGVWYFRSCEGSVYLGRFGGY</sequence>
<dbReference type="EMBL" id="WJXW01000003">
    <property type="protein sequence ID" value="KAF9738604.1"/>
    <property type="molecule type" value="Genomic_DNA"/>
</dbReference>
<comment type="caution">
    <text evidence="1">The sequence shown here is derived from an EMBL/GenBank/DDBJ whole genome shotgun (WGS) entry which is preliminary data.</text>
</comment>